<evidence type="ECO:0000313" key="4">
    <source>
        <dbReference type="Proteomes" id="UP001188597"/>
    </source>
</evidence>
<feature type="region of interest" description="Disordered" evidence="1">
    <location>
        <begin position="119"/>
        <end position="139"/>
    </location>
</feature>
<dbReference type="Gene3D" id="1.10.287.110">
    <property type="entry name" value="DnaJ domain"/>
    <property type="match status" value="1"/>
</dbReference>
<organism evidence="3 4">
    <name type="scientific">Escallonia herrerae</name>
    <dbReference type="NCBI Taxonomy" id="1293975"/>
    <lineage>
        <taxon>Eukaryota</taxon>
        <taxon>Viridiplantae</taxon>
        <taxon>Streptophyta</taxon>
        <taxon>Embryophyta</taxon>
        <taxon>Tracheophyta</taxon>
        <taxon>Spermatophyta</taxon>
        <taxon>Magnoliopsida</taxon>
        <taxon>eudicotyledons</taxon>
        <taxon>Gunneridae</taxon>
        <taxon>Pentapetalae</taxon>
        <taxon>asterids</taxon>
        <taxon>campanulids</taxon>
        <taxon>Escalloniales</taxon>
        <taxon>Escalloniaceae</taxon>
        <taxon>Escallonia</taxon>
    </lineage>
</organism>
<comment type="caution">
    <text evidence="3">The sequence shown here is derived from an EMBL/GenBank/DDBJ whole genome shotgun (WGS) entry which is preliminary data.</text>
</comment>
<name>A0AA88VN91_9ASTE</name>
<dbReference type="PANTHER" id="PTHR45090">
    <property type="entry name" value="CHAPERONE PROTEIN DNAJ 20 CHLOROPLASTIC"/>
    <property type="match status" value="1"/>
</dbReference>
<sequence>MQISTCSSLNGDKMFHAFPDAKSWQRPTELSAISCRDTKLATEKDCTNLYKVLSLSSNDAGNEEIKSAYRAMALKYHPDVCHPAVKGESAKMFIVLHAAYKTLSDPVLREEYDNELGMRESEIEEGSWGSRLRARNREN</sequence>
<protein>
    <recommendedName>
        <fullName evidence="2">J domain-containing protein</fullName>
    </recommendedName>
</protein>
<feature type="domain" description="J" evidence="2">
    <location>
        <begin position="48"/>
        <end position="116"/>
    </location>
</feature>
<dbReference type="SMART" id="SM00271">
    <property type="entry name" value="DnaJ"/>
    <property type="match status" value="1"/>
</dbReference>
<accession>A0AA88VN91</accession>
<reference evidence="3" key="1">
    <citation type="submission" date="2022-12" db="EMBL/GenBank/DDBJ databases">
        <title>Draft genome assemblies for two species of Escallonia (Escalloniales).</title>
        <authorList>
            <person name="Chanderbali A."/>
            <person name="Dervinis C."/>
            <person name="Anghel I."/>
            <person name="Soltis D."/>
            <person name="Soltis P."/>
            <person name="Zapata F."/>
        </authorList>
    </citation>
    <scope>NUCLEOTIDE SEQUENCE</scope>
    <source>
        <strain evidence="3">UCBG64.0493</strain>
        <tissue evidence="3">Leaf</tissue>
    </source>
</reference>
<dbReference type="InterPro" id="IPR001623">
    <property type="entry name" value="DnaJ_domain"/>
</dbReference>
<evidence type="ECO:0000256" key="1">
    <source>
        <dbReference type="SAM" id="MobiDB-lite"/>
    </source>
</evidence>
<proteinExistence type="predicted"/>
<dbReference type="AlphaFoldDB" id="A0AA88VN91"/>
<dbReference type="GO" id="GO:0009507">
    <property type="term" value="C:chloroplast"/>
    <property type="evidence" value="ECO:0007669"/>
    <property type="project" value="TreeGrafter"/>
</dbReference>
<keyword evidence="4" id="KW-1185">Reference proteome</keyword>
<gene>
    <name evidence="3" type="ORF">RJ639_011302</name>
</gene>
<dbReference type="PANTHER" id="PTHR45090:SF8">
    <property type="entry name" value="J DOMAIN-CONTAINING PROTEIN"/>
    <property type="match status" value="1"/>
</dbReference>
<dbReference type="CDD" id="cd06257">
    <property type="entry name" value="DnaJ"/>
    <property type="match status" value="1"/>
</dbReference>
<dbReference type="SUPFAM" id="SSF46565">
    <property type="entry name" value="Chaperone J-domain"/>
    <property type="match status" value="1"/>
</dbReference>
<dbReference type="InterPro" id="IPR053232">
    <property type="entry name" value="DnaJ_C/III_chloroplastic"/>
</dbReference>
<evidence type="ECO:0000259" key="2">
    <source>
        <dbReference type="PROSITE" id="PS50076"/>
    </source>
</evidence>
<dbReference type="EMBL" id="JAVXUP010001513">
    <property type="protein sequence ID" value="KAK3010749.1"/>
    <property type="molecule type" value="Genomic_DNA"/>
</dbReference>
<dbReference type="Pfam" id="PF00226">
    <property type="entry name" value="DnaJ"/>
    <property type="match status" value="1"/>
</dbReference>
<dbReference type="PRINTS" id="PR00625">
    <property type="entry name" value="JDOMAIN"/>
</dbReference>
<dbReference type="Proteomes" id="UP001188597">
    <property type="component" value="Unassembled WGS sequence"/>
</dbReference>
<dbReference type="PROSITE" id="PS50076">
    <property type="entry name" value="DNAJ_2"/>
    <property type="match status" value="1"/>
</dbReference>
<evidence type="ECO:0000313" key="3">
    <source>
        <dbReference type="EMBL" id="KAK3010749.1"/>
    </source>
</evidence>
<dbReference type="InterPro" id="IPR036869">
    <property type="entry name" value="J_dom_sf"/>
</dbReference>